<dbReference type="GO" id="GO:0005763">
    <property type="term" value="C:mitochondrial small ribosomal subunit"/>
    <property type="evidence" value="ECO:0007669"/>
    <property type="project" value="TreeGrafter"/>
</dbReference>
<evidence type="ECO:0000256" key="6">
    <source>
        <dbReference type="ARBA" id="ARBA00023274"/>
    </source>
</evidence>
<name>A0A9P6VLM7_9HELO</name>
<comment type="caution">
    <text evidence="8">The sequence shown here is derived from an EMBL/GenBank/DDBJ whole genome shotgun (WGS) entry which is preliminary data.</text>
</comment>
<evidence type="ECO:0000313" key="9">
    <source>
        <dbReference type="Proteomes" id="UP000785200"/>
    </source>
</evidence>
<dbReference type="PANTHER" id="PTHR12810">
    <property type="entry name" value="MITOCHONDRIAL 28S RIBOSOMAL PROTEIN S29"/>
    <property type="match status" value="1"/>
</dbReference>
<keyword evidence="5" id="KW-0496">Mitochondrion</keyword>
<evidence type="ECO:0000256" key="3">
    <source>
        <dbReference type="ARBA" id="ARBA00022946"/>
    </source>
</evidence>
<dbReference type="EMBL" id="VNKQ01000005">
    <property type="protein sequence ID" value="KAG0650586.1"/>
    <property type="molecule type" value="Genomic_DNA"/>
</dbReference>
<dbReference type="AlphaFoldDB" id="A0A9P6VLM7"/>
<dbReference type="OrthoDB" id="274828at2759"/>
<reference evidence="8" key="1">
    <citation type="submission" date="2019-07" db="EMBL/GenBank/DDBJ databases">
        <title>Hyphodiscus hymeniophilus genome sequencing and assembly.</title>
        <authorList>
            <person name="Kramer G."/>
            <person name="Nodwell J."/>
        </authorList>
    </citation>
    <scope>NUCLEOTIDE SEQUENCE</scope>
    <source>
        <strain evidence="8">ATCC 34498</strain>
    </source>
</reference>
<comment type="subcellular location">
    <subcellularLocation>
        <location evidence="1">Mitochondrion</location>
    </subcellularLocation>
</comment>
<dbReference type="PANTHER" id="PTHR12810:SF0">
    <property type="entry name" value="SMALL RIBOSOMAL SUBUNIT PROTEIN MS29"/>
    <property type="match status" value="1"/>
</dbReference>
<comment type="similarity">
    <text evidence="2">Belongs to the mitochondrion-specific ribosomal protein mS29 family.</text>
</comment>
<evidence type="ECO:0000256" key="1">
    <source>
        <dbReference type="ARBA" id="ARBA00004173"/>
    </source>
</evidence>
<organism evidence="8 9">
    <name type="scientific">Hyphodiscus hymeniophilus</name>
    <dbReference type="NCBI Taxonomy" id="353542"/>
    <lineage>
        <taxon>Eukaryota</taxon>
        <taxon>Fungi</taxon>
        <taxon>Dikarya</taxon>
        <taxon>Ascomycota</taxon>
        <taxon>Pezizomycotina</taxon>
        <taxon>Leotiomycetes</taxon>
        <taxon>Helotiales</taxon>
        <taxon>Hyphodiscaceae</taxon>
        <taxon>Hyphodiscus</taxon>
    </lineage>
</organism>
<evidence type="ECO:0000256" key="7">
    <source>
        <dbReference type="ARBA" id="ARBA00035140"/>
    </source>
</evidence>
<sequence length="438" mass="48663">MASSTCWKCLSRPSGRLTTTPIPTASISSAPFSTTARFLAMPKQTKPSARTATKGSKSFAMKKKVVVKSGKPPMPGERKAMRKRIVLSNTNALQVEGLEDLSKDMDMAAHTGKVVGIPGDVVDSLRAAEAFKVSQGWGMFRRPALLIREESVKITESLKRSEEEKKELLLVVDGERGTAQELTNAVTEYSPIPKTTPTLYSQNTYTANWLSQILKSNNAILQSIEMDPKRHNLPIPIRENITLARLCELGARDPDVSWPIFQVFWSEITAEGRPPVLMALDGLNHVMHNSLYRTADFKEIHSHDLVIVKHFMECLSRVKTFPNGGAILAATSRSHAPASKSMELMIRQTLDQQNGDKKVERDPFERKYDPRAEESLKQAAVMRLSGLTKHEARGLMEYWAQSGVLRQAVDERSVTEKWALAGNGIVGEIGRGALRMRI</sequence>
<gene>
    <name evidence="8" type="ORF">D0Z07_2769</name>
</gene>
<accession>A0A9P6VLM7</accession>
<dbReference type="Proteomes" id="UP000785200">
    <property type="component" value="Unassembled WGS sequence"/>
</dbReference>
<dbReference type="InterPro" id="IPR019368">
    <property type="entry name" value="Ribosomal_mS29"/>
</dbReference>
<evidence type="ECO:0000256" key="4">
    <source>
        <dbReference type="ARBA" id="ARBA00022980"/>
    </source>
</evidence>
<protein>
    <recommendedName>
        <fullName evidence="7">Small ribosomal subunit protein mS29</fullName>
    </recommendedName>
</protein>
<proteinExistence type="inferred from homology"/>
<dbReference type="GO" id="GO:0003735">
    <property type="term" value="F:structural constituent of ribosome"/>
    <property type="evidence" value="ECO:0007669"/>
    <property type="project" value="TreeGrafter"/>
</dbReference>
<keyword evidence="3" id="KW-0809">Transit peptide</keyword>
<evidence type="ECO:0000256" key="2">
    <source>
        <dbReference type="ARBA" id="ARBA00009863"/>
    </source>
</evidence>
<evidence type="ECO:0000313" key="8">
    <source>
        <dbReference type="EMBL" id="KAG0650586.1"/>
    </source>
</evidence>
<evidence type="ECO:0000256" key="5">
    <source>
        <dbReference type="ARBA" id="ARBA00023128"/>
    </source>
</evidence>
<keyword evidence="4" id="KW-0689">Ribosomal protein</keyword>
<dbReference type="Pfam" id="PF10236">
    <property type="entry name" value="DAP3"/>
    <property type="match status" value="1"/>
</dbReference>
<keyword evidence="9" id="KW-1185">Reference proteome</keyword>
<keyword evidence="6" id="KW-0687">Ribonucleoprotein</keyword>